<dbReference type="EMBL" id="JRNE01000080">
    <property type="protein sequence ID" value="KGF15229.1"/>
    <property type="molecule type" value="Genomic_DNA"/>
</dbReference>
<dbReference type="InterPro" id="IPR010147">
    <property type="entry name" value="CRISPR-assoc_prot_CasD"/>
</dbReference>
<dbReference type="Pfam" id="PF09704">
    <property type="entry name" value="Cas_Cas5d"/>
    <property type="match status" value="1"/>
</dbReference>
<evidence type="ECO:0000313" key="3">
    <source>
        <dbReference type="Proteomes" id="UP000029548"/>
    </source>
</evidence>
<dbReference type="CDD" id="cd09756">
    <property type="entry name" value="Cas5_I-E"/>
    <property type="match status" value="1"/>
</dbReference>
<dbReference type="GO" id="GO:0003723">
    <property type="term" value="F:RNA binding"/>
    <property type="evidence" value="ECO:0007669"/>
    <property type="project" value="InterPro"/>
</dbReference>
<keyword evidence="1" id="KW-0051">Antiviral defense</keyword>
<dbReference type="NCBIfam" id="TIGR01868">
    <property type="entry name" value="casD_Cas5e"/>
    <property type="match status" value="1"/>
</dbReference>
<dbReference type="RefSeq" id="WP_035123534.1">
    <property type="nucleotide sequence ID" value="NZ_JRNE01000080.1"/>
</dbReference>
<dbReference type="GO" id="GO:0051607">
    <property type="term" value="P:defense response to virus"/>
    <property type="evidence" value="ECO:0007669"/>
    <property type="project" value="UniProtKB-KW"/>
</dbReference>
<accession>A0A096A302</accession>
<name>A0A096A302_9CORY</name>
<dbReference type="InterPro" id="IPR021124">
    <property type="entry name" value="CRISPR-assoc_prot_Cas5"/>
</dbReference>
<proteinExistence type="predicted"/>
<dbReference type="Proteomes" id="UP000029548">
    <property type="component" value="Unassembled WGS sequence"/>
</dbReference>
<protein>
    <submittedName>
        <fullName evidence="2">CRISPR-associated protein Cas5</fullName>
    </submittedName>
</protein>
<dbReference type="GO" id="GO:0043571">
    <property type="term" value="P:maintenance of CRISPR repeat elements"/>
    <property type="evidence" value="ECO:0007669"/>
    <property type="project" value="InterPro"/>
</dbReference>
<dbReference type="InterPro" id="IPR013422">
    <property type="entry name" value="CRISPR-assoc_prot_Cas5_N"/>
</dbReference>
<dbReference type="eggNOG" id="ENOG502ZBPB">
    <property type="taxonomic scope" value="Bacteria"/>
</dbReference>
<comment type="caution">
    <text evidence="2">The sequence shown here is derived from an EMBL/GenBank/DDBJ whole genome shotgun (WGS) entry which is preliminary data.</text>
</comment>
<dbReference type="AlphaFoldDB" id="A0A096A302"/>
<evidence type="ECO:0000313" key="2">
    <source>
        <dbReference type="EMBL" id="KGF15229.1"/>
    </source>
</evidence>
<dbReference type="Gene3D" id="3.30.70.2660">
    <property type="match status" value="1"/>
</dbReference>
<sequence length="239" mass="26587">MSVLLLRLAGPMQAWGDSSRFNHRGTRREPTKSGVAGLLAAAQGRRRTDPLEDLANLRFAVRTDQVGRVERDFHTSIDWRVWASNPKRASKPLTNRDYLTDACFVVGVEGPQELIESLAEAVRAPVFPLYLGRRACPPSGRVLLGVEEGELDDVLRETPWQAADWYRKRMPKTVQLSMARDAAPGERADEMVADVPVSFDPTDRRHGMRGVVHGWVTVNNDAGRPVINDHDPFALLGGE</sequence>
<gene>
    <name evidence="2" type="ORF">HMPREF1650_11715</name>
</gene>
<organism evidence="2 3">
    <name type="scientific">Corynebacterium freneyi DNF00450</name>
    <dbReference type="NCBI Taxonomy" id="1287475"/>
    <lineage>
        <taxon>Bacteria</taxon>
        <taxon>Bacillati</taxon>
        <taxon>Actinomycetota</taxon>
        <taxon>Actinomycetes</taxon>
        <taxon>Mycobacteriales</taxon>
        <taxon>Corynebacteriaceae</taxon>
        <taxon>Corynebacterium</taxon>
    </lineage>
</organism>
<reference evidence="2 3" key="1">
    <citation type="submission" date="2014-07" db="EMBL/GenBank/DDBJ databases">
        <authorList>
            <person name="McCorrison J."/>
            <person name="Sanka R."/>
            <person name="Torralba M."/>
            <person name="Gillis M."/>
            <person name="Haft D.H."/>
            <person name="Methe B."/>
            <person name="Sutton G."/>
            <person name="Nelson K.E."/>
        </authorList>
    </citation>
    <scope>NUCLEOTIDE SEQUENCE [LARGE SCALE GENOMIC DNA]</scope>
    <source>
        <strain evidence="2 3">DNF00450</strain>
    </source>
</reference>
<evidence type="ECO:0000256" key="1">
    <source>
        <dbReference type="ARBA" id="ARBA00023118"/>
    </source>
</evidence>
<dbReference type="NCBIfam" id="TIGR02593">
    <property type="entry name" value="CRISPR_cas5"/>
    <property type="match status" value="1"/>
</dbReference>